<sequence length="218" mass="25471">MMKINRTSRFKKEYRQMMKRGYDSKLFEYVVGELANGRPLAEKYNDHALKGSFEGFRECHIQPDWLLIYIVENDVLMLTLTRTYTIERTREESLDLMLADIEKYCSFVISAVIGDFGEEISSTYTFAVFISAPLETRIERIKQRAYGQHGERIREGGDMYEQHLKFVDFVASRSLLRIEEWAETLVCPVIHVDGTKSISENTKMVVEKYLHILSVDNE</sequence>
<keyword evidence="1" id="KW-1277">Toxin-antitoxin system</keyword>
<evidence type="ECO:0000256" key="1">
    <source>
        <dbReference type="ARBA" id="ARBA00022649"/>
    </source>
</evidence>
<dbReference type="STRING" id="645991.Sgly_2412"/>
<dbReference type="InterPro" id="IPR027417">
    <property type="entry name" value="P-loop_NTPase"/>
</dbReference>
<proteinExistence type="predicted"/>
<evidence type="ECO:0000313" key="3">
    <source>
        <dbReference type="Proteomes" id="UP000007488"/>
    </source>
</evidence>
<reference evidence="3" key="2">
    <citation type="submission" date="2011-02" db="EMBL/GenBank/DDBJ databases">
        <title>The complete genome of Syntrophobotulus glycolicus DSM 8271.</title>
        <authorList>
            <person name="Lucas S."/>
            <person name="Copeland A."/>
            <person name="Lapidus A."/>
            <person name="Bruce D."/>
            <person name="Goodwin L."/>
            <person name="Pitluck S."/>
            <person name="Kyrpides N."/>
            <person name="Mavromatis K."/>
            <person name="Pagani I."/>
            <person name="Ivanova N."/>
            <person name="Mikhailova N."/>
            <person name="Chertkov O."/>
            <person name="Held B."/>
            <person name="Detter J.C."/>
            <person name="Tapia R."/>
            <person name="Han C."/>
            <person name="Land M."/>
            <person name="Hauser L."/>
            <person name="Markowitz V."/>
            <person name="Cheng J.-F."/>
            <person name="Hugenholtz P."/>
            <person name="Woyke T."/>
            <person name="Wu D."/>
            <person name="Spring S."/>
            <person name="Schroeder M."/>
            <person name="Brambilla E."/>
            <person name="Klenk H.-P."/>
            <person name="Eisen J.A."/>
        </authorList>
    </citation>
    <scope>NUCLEOTIDE SEQUENCE [LARGE SCALE GENOMIC DNA]</scope>
    <source>
        <strain evidence="3">DSM 8271 / FlGlyR</strain>
    </source>
</reference>
<reference evidence="2 3" key="1">
    <citation type="journal article" date="2011" name="Stand. Genomic Sci.">
        <title>Complete genome sequence of Syntrophobotulus glycolicus type strain (FlGlyR).</title>
        <authorList>
            <person name="Han C."/>
            <person name="Mwirichia R."/>
            <person name="Chertkov O."/>
            <person name="Held B."/>
            <person name="Lapidus A."/>
            <person name="Nolan M."/>
            <person name="Lucas S."/>
            <person name="Hammon N."/>
            <person name="Deshpande S."/>
            <person name="Cheng J.F."/>
            <person name="Tapia R."/>
            <person name="Goodwin L."/>
            <person name="Pitluck S."/>
            <person name="Huntemann M."/>
            <person name="Liolios K."/>
            <person name="Ivanova N."/>
            <person name="Pagani I."/>
            <person name="Mavromatis K."/>
            <person name="Ovchinikova G."/>
            <person name="Pati A."/>
            <person name="Chen A."/>
            <person name="Palaniappan K."/>
            <person name="Land M."/>
            <person name="Hauser L."/>
            <person name="Brambilla E.M."/>
            <person name="Rohde M."/>
            <person name="Spring S."/>
            <person name="Sikorski J."/>
            <person name="Goker M."/>
            <person name="Woyke T."/>
            <person name="Bristow J."/>
            <person name="Eisen J.A."/>
            <person name="Markowitz V."/>
            <person name="Hugenholtz P."/>
            <person name="Kyrpides N.C."/>
            <person name="Klenk H.P."/>
            <person name="Detter J.C."/>
        </authorList>
    </citation>
    <scope>NUCLEOTIDE SEQUENCE [LARGE SCALE GENOMIC DNA]</scope>
    <source>
        <strain evidence="3">DSM 8271 / FlGlyR</strain>
    </source>
</reference>
<dbReference type="InterPro" id="IPR004386">
    <property type="entry name" value="Toxin_YafQ-like"/>
</dbReference>
<organism evidence="2 3">
    <name type="scientific">Syntrophobotulus glycolicus (strain DSM 8271 / FlGlyR)</name>
    <dbReference type="NCBI Taxonomy" id="645991"/>
    <lineage>
        <taxon>Bacteria</taxon>
        <taxon>Bacillati</taxon>
        <taxon>Bacillota</taxon>
        <taxon>Clostridia</taxon>
        <taxon>Eubacteriales</taxon>
        <taxon>Desulfitobacteriaceae</taxon>
        <taxon>Syntrophobotulus</taxon>
    </lineage>
</organism>
<accession>F0SVC4</accession>
<dbReference type="OrthoDB" id="9800332at2"/>
<gene>
    <name evidence="2" type="ordered locus">Sgly_2412</name>
</gene>
<dbReference type="HOGENOM" id="CLU_1266365_0_0_9"/>
<dbReference type="AlphaFoldDB" id="F0SVC4"/>
<dbReference type="NCBIfam" id="TIGR02385">
    <property type="entry name" value="RelE_StbE"/>
    <property type="match status" value="1"/>
</dbReference>
<protein>
    <submittedName>
        <fullName evidence="2">Addiction module toxin, RelE/StbE family</fullName>
    </submittedName>
</protein>
<dbReference type="SUPFAM" id="SSF52540">
    <property type="entry name" value="P-loop containing nucleoside triphosphate hydrolases"/>
    <property type="match status" value="1"/>
</dbReference>
<dbReference type="RefSeq" id="WP_013625562.1">
    <property type="nucleotide sequence ID" value="NC_015172.1"/>
</dbReference>
<dbReference type="eggNOG" id="COG3041">
    <property type="taxonomic scope" value="Bacteria"/>
</dbReference>
<evidence type="ECO:0000313" key="2">
    <source>
        <dbReference type="EMBL" id="ADY56697.1"/>
    </source>
</evidence>
<dbReference type="GO" id="GO:0006415">
    <property type="term" value="P:translational termination"/>
    <property type="evidence" value="ECO:0007669"/>
    <property type="project" value="TreeGrafter"/>
</dbReference>
<dbReference type="SUPFAM" id="SSF143011">
    <property type="entry name" value="RelE-like"/>
    <property type="match status" value="1"/>
</dbReference>
<keyword evidence="3" id="KW-1185">Reference proteome</keyword>
<name>F0SVC4_SYNGF</name>
<dbReference type="Gene3D" id="3.30.2310.20">
    <property type="entry name" value="RelE-like"/>
    <property type="match status" value="1"/>
</dbReference>
<dbReference type="Proteomes" id="UP000007488">
    <property type="component" value="Chromosome"/>
</dbReference>
<dbReference type="PANTHER" id="PTHR40588">
    <property type="entry name" value="MRNA INTERFERASE TOXIN YAFQ"/>
    <property type="match status" value="1"/>
</dbReference>
<dbReference type="Pfam" id="PF15738">
    <property type="entry name" value="YafQ_toxin"/>
    <property type="match status" value="1"/>
</dbReference>
<dbReference type="KEGG" id="sgy:Sgly_2412"/>
<dbReference type="PANTHER" id="PTHR40588:SF1">
    <property type="entry name" value="MRNA INTERFERASE TOXIN YAFQ"/>
    <property type="match status" value="1"/>
</dbReference>
<dbReference type="EMBL" id="CP002547">
    <property type="protein sequence ID" value="ADY56697.1"/>
    <property type="molecule type" value="Genomic_DNA"/>
</dbReference>
<dbReference type="GO" id="GO:0006402">
    <property type="term" value="P:mRNA catabolic process"/>
    <property type="evidence" value="ECO:0007669"/>
    <property type="project" value="TreeGrafter"/>
</dbReference>
<dbReference type="GO" id="GO:0004521">
    <property type="term" value="F:RNA endonuclease activity"/>
    <property type="evidence" value="ECO:0007669"/>
    <property type="project" value="TreeGrafter"/>
</dbReference>
<dbReference type="InterPro" id="IPR007712">
    <property type="entry name" value="RelE/ParE_toxin"/>
</dbReference>
<dbReference type="InterPro" id="IPR035093">
    <property type="entry name" value="RelE/ParE_toxin_dom_sf"/>
</dbReference>